<dbReference type="InterPro" id="IPR005048">
    <property type="entry name" value="DUF287"/>
</dbReference>
<proteinExistence type="predicted"/>
<evidence type="ECO:0000256" key="1">
    <source>
        <dbReference type="SAM" id="MobiDB-lite"/>
    </source>
</evidence>
<feature type="domain" description="DUF287" evidence="2">
    <location>
        <begin position="220"/>
        <end position="250"/>
    </location>
</feature>
<evidence type="ECO:0000259" key="2">
    <source>
        <dbReference type="Pfam" id="PF03384"/>
    </source>
</evidence>
<dbReference type="EMBL" id="AF128394">
    <property type="protein sequence ID" value="AAD17348.1"/>
    <property type="molecule type" value="Genomic_DNA"/>
</dbReference>
<name>Q9ZPH0_ARATH</name>
<dbReference type="Pfam" id="PF03384">
    <property type="entry name" value="DUF287"/>
    <property type="match status" value="1"/>
</dbReference>
<dbReference type="AlphaFoldDB" id="Q9ZPH0"/>
<sequence length="301" mass="34186">MVDENEREACEKEESLSSSRTVGSDSNSEETNANDDLSFANPVDEEDERDDEVIVNKSLEDERGTNVIGEKLVEERTVNKDIPMANLMDINNGSKDRLRMGVLYFLTSIIVVLTKTGEKGSPVDNFCLRAASDLTFSKTFPWRRYSFEFMLKPISHTLDHFNALEAIPSLREQFIEKKEGAYTGCSRMCKVNFKRTEIKGFTLEQINNVLDTTEVSIPRVEDDVDKHDVVVDSWMRRIGEGREIRFEEVYNEDVQTRTKAPTEEEVPAVVGPGHLTLVDLMEKLDSINDKLNEAFVALADM</sequence>
<reference evidence="3" key="4">
    <citation type="submission" date="1999-03" db="EMBL/GenBank/DDBJ databases">
        <title>The sequence of A. thaliana T25H8.</title>
        <authorList>
            <person name="Edwards J."/>
            <person name="Flagg L."/>
        </authorList>
    </citation>
    <scope>NUCLEOTIDE SEQUENCE</scope>
</reference>
<gene>
    <name evidence="3" type="primary">T25H8.3</name>
    <name evidence="4" type="ordered locus">At4g03890</name>
</gene>
<reference evidence="3" key="3">
    <citation type="submission" date="1999-03" db="EMBL/GenBank/DDBJ databases">
        <title>The A. thaliana Genome Sequencing Project.</title>
        <authorList>
            <person name="WashU"/>
        </authorList>
    </citation>
    <scope>NUCLEOTIDE SEQUENCE</scope>
</reference>
<dbReference type="EMBL" id="AL161498">
    <property type="protein sequence ID" value="CAB80812.1"/>
    <property type="molecule type" value="Genomic_DNA"/>
</dbReference>
<evidence type="ECO:0000313" key="3">
    <source>
        <dbReference type="EMBL" id="AAD17348.1"/>
    </source>
</evidence>
<reference evidence="3" key="2">
    <citation type="submission" date="1999-02" db="EMBL/GenBank/DDBJ databases">
        <authorList>
            <person name="Waterston R."/>
        </authorList>
    </citation>
    <scope>NUCLEOTIDE SEQUENCE</scope>
</reference>
<dbReference type="PIR" id="C85049">
    <property type="entry name" value="C85049"/>
</dbReference>
<accession>Q9ZPH0</accession>
<reference key="1">
    <citation type="journal article" date="1999" name="Nature">
        <title>Sequence and analysis of chromosome 4 of the plant Arabidopsis thaliana.</title>
        <authorList>
            <consortium name="EU"/>
            <consortium name="CSHL and WU Arabidopsis Sequencing Project"/>
            <person name="Mayer K."/>
            <person name="Schuller C."/>
            <person name="Wambutt R."/>
            <person name="Murphy G."/>
            <person name="Volckaert G."/>
            <person name="Pohl T."/>
            <person name="Dusterhoft A."/>
            <person name="Stiekema W."/>
            <person name="Entian K.D."/>
            <person name="Terryn N."/>
            <person name="Harris B."/>
            <person name="Ansorge W."/>
            <person name="Brandt P."/>
            <person name="Grivell L."/>
            <person name="Rieger M."/>
            <person name="Weichselgartner M."/>
            <person name="de Simone V."/>
            <person name="Obermaier B."/>
            <person name="Mache R."/>
            <person name="Muller M."/>
            <person name="Kreis M."/>
            <person name="Delseny M."/>
            <person name="Puigdomenech P."/>
            <person name="Watson M."/>
            <person name="Schmidtheini T."/>
            <person name="Reichert B."/>
            <person name="Portatelle D."/>
            <person name="Perez-Alonso M."/>
            <person name="Boutry M."/>
            <person name="Bancroft I."/>
            <person name="Vos P."/>
            <person name="Hoheisel J."/>
            <person name="Zimmermann W."/>
            <person name="Wedler H."/>
            <person name="Ridley P."/>
            <person name="Langham S.A."/>
            <person name="McCullagh B."/>
            <person name="Bilham L."/>
            <person name="Robben J."/>
            <person name="Van der Schueren J."/>
            <person name="Grymonprez B."/>
            <person name="Chuang Y.J."/>
            <person name="Vandenbussche F."/>
            <person name="Braeken M."/>
            <person name="Weltjens I."/>
            <person name="Voet M."/>
            <person name="Bastiaens I."/>
            <person name="Aert R."/>
            <person name="Defoor E."/>
            <person name="Weitzenegger T."/>
            <person name="Bothe G."/>
            <person name="Ramsperger U."/>
            <person name="Hilbert H."/>
            <person name="Braun M."/>
            <person name="Holzer E."/>
            <person name="Brandt A."/>
            <person name="Peters S."/>
            <person name="van Staveren M."/>
            <person name="Dirske W."/>
            <person name="Mooijman P."/>
            <person name="Klein Lankhorst R."/>
            <person name="Rose M."/>
            <person name="Hauf J."/>
            <person name="Kotter P."/>
            <person name="Berneiser S."/>
            <person name="Hempel S."/>
            <person name="Feldpausch M."/>
            <person name="Lamberth S."/>
            <person name="Van den Daele H."/>
            <person name="De Keyser A."/>
            <person name="Buysshaert C."/>
            <person name="Gielen J."/>
            <person name="Villarroel R."/>
            <person name="De Clercq R."/>
            <person name="Van Montagu M."/>
            <person name="Rogers J."/>
            <person name="Cronin A."/>
            <person name="Quail M."/>
            <person name="Bray-Allen S."/>
            <person name="Clark L."/>
            <person name="Doggett J."/>
            <person name="Hall S."/>
            <person name="Kay M."/>
            <person name="Lennard N."/>
            <person name="McLay K."/>
            <person name="Mayes R."/>
            <person name="Pettett A."/>
            <person name="Rajandream M.A."/>
            <person name="Lyne M."/>
            <person name="Benes V."/>
            <person name="Rechmann S."/>
            <person name="Borkova D."/>
            <person name="Blocker H."/>
            <person name="Scharfe M."/>
            <person name="Grimm M."/>
            <person name="Lohnert T.H."/>
            <person name="Dose S."/>
            <person name="de Haan M."/>
            <person name="Maarse A."/>
            <person name="Schafer M."/>
            <person name="Muller-Auer S."/>
            <person name="Gabel C."/>
            <person name="Fuchs M."/>
            <person name="Fartmann B."/>
            <person name="Granderath K."/>
            <person name="Dauner D."/>
            <person name="Herzl A."/>
            <person name="Neumann S."/>
            <person name="Argiriou A."/>
            <person name="Vitale D."/>
            <person name="Liguori R."/>
            <person name="Piravandi E."/>
            <person name="Massenet O."/>
            <person name="Quigley F."/>
            <person name="Clabauld G."/>
            <person name="Mundlein A."/>
            <person name="Felber R."/>
            <person name="Schnabl S."/>
            <person name="Hiller R."/>
            <person name="Schmidt W."/>
            <person name="Lecharny A."/>
            <person name="Aubourg S."/>
            <person name="Chefdor F."/>
            <person name="Cooke R."/>
            <person name="Berger C."/>
            <person name="Montfort A."/>
            <person name="Casacuberta E."/>
            <person name="Gibbons T."/>
            <person name="Weber N."/>
            <person name="Vandenbol M."/>
            <person name="Bargues M."/>
            <person name="Terol J."/>
            <person name="Torres A."/>
            <person name="Perez-Perez A."/>
            <person name="Purnelle B."/>
            <person name="Bent E."/>
            <person name="Johnson S."/>
            <person name="Tacon D."/>
            <person name="Jesse T."/>
            <person name="Heijnen L."/>
            <person name="Schwarz S."/>
            <person name="Scholler P."/>
            <person name="Heber S."/>
            <person name="Francs P."/>
            <person name="Bielke C."/>
            <person name="Frishman D."/>
            <person name="Haase D."/>
            <person name="Lemcke K."/>
            <person name="Mewes H.W."/>
            <person name="Stocker S."/>
            <person name="Zaccaria P."/>
            <person name="Bevan M."/>
            <person name="Wilson R.K."/>
            <person name="de la Bastide M."/>
            <person name="Habermann K."/>
            <person name="Parnell L."/>
            <person name="Dedhia N."/>
            <person name="Gnoj L."/>
            <person name="Schutz K."/>
            <person name="Huang E."/>
            <person name="Spiegel L."/>
            <person name="Sehkon M."/>
            <person name="Murray J."/>
            <person name="Sheet P."/>
            <person name="Cordes M."/>
            <person name="Abu-Threideh J."/>
            <person name="Stoneking T."/>
            <person name="Kalicki J."/>
            <person name="Graves T."/>
            <person name="Harmon G."/>
            <person name="Edwards J."/>
            <person name="Latreille P."/>
            <person name="Courtney L."/>
            <person name="Cloud J."/>
            <person name="Abbott A."/>
            <person name="Scott K."/>
            <person name="Johnson D."/>
            <person name="Minx P."/>
            <person name="Bentley D."/>
            <person name="Fulton B."/>
            <person name="Miller N."/>
            <person name="Greco T."/>
            <person name="Kemp K."/>
            <person name="Kramer J."/>
            <person name="Fulton L."/>
            <person name="Mardis E."/>
            <person name="Dante M."/>
            <person name="Pepin K."/>
            <person name="Hillier L."/>
            <person name="Nelson J."/>
            <person name="Spieth J."/>
            <person name="Ryan E."/>
            <person name="Andrews S."/>
            <person name="Geisel C."/>
            <person name="Layman D."/>
            <person name="Du H."/>
            <person name="Ali J."/>
            <person name="Berghoff A."/>
            <person name="Jones K."/>
            <person name="Drone K."/>
            <person name="Cotton M."/>
            <person name="Joshu C."/>
            <person name="Antonoiu B."/>
            <person name="Zidanic M."/>
            <person name="Strong C."/>
            <person name="Sun H."/>
            <person name="Lamar B."/>
            <person name="Yordan C."/>
            <person name="Ma P."/>
            <person name="Zhong J."/>
            <person name="Preston R."/>
            <person name="Vil D."/>
            <person name="Shekher M."/>
            <person name="Matero A."/>
            <person name="Shah R."/>
            <person name="Swaby I.K."/>
            <person name="O'Shaughnessy A."/>
            <person name="Rodriguez M."/>
            <person name="Hoffmann J."/>
            <person name="Till S."/>
            <person name="Granat S."/>
            <person name="Shohdy N."/>
            <person name="Hasegawa A."/>
            <person name="Hameed A."/>
            <person name="Lodhi M."/>
            <person name="Johnson A."/>
            <person name="Chen E."/>
            <person name="Marra M."/>
            <person name="Martienssen R."/>
            <person name="McCombie W.R."/>
        </authorList>
    </citation>
    <scope>NUCLEOTIDE SEQUENCE [LARGE SCALE GENOMIC DNA]</scope>
    <source>
        <strain>cv. Columbia</strain>
    </source>
</reference>
<feature type="compositionally biased region" description="Polar residues" evidence="1">
    <location>
        <begin position="16"/>
        <end position="35"/>
    </location>
</feature>
<evidence type="ECO:0000313" key="4">
    <source>
        <dbReference type="EMBL" id="CAB80812.1"/>
    </source>
</evidence>
<reference evidence="4" key="5">
    <citation type="submission" date="2000-03" db="EMBL/GenBank/DDBJ databases">
        <authorList>
            <person name="EU Arabidopsis sequencing project"/>
        </authorList>
    </citation>
    <scope>NUCLEOTIDE SEQUENCE</scope>
</reference>
<feature type="region of interest" description="Disordered" evidence="1">
    <location>
        <begin position="1"/>
        <end position="51"/>
    </location>
</feature>
<protein>
    <submittedName>
        <fullName evidence="3">T25H8.3 protein</fullName>
    </submittedName>
</protein>
<organism evidence="3">
    <name type="scientific">Arabidopsis thaliana</name>
    <name type="common">Mouse-ear cress</name>
    <dbReference type="NCBI Taxonomy" id="3702"/>
    <lineage>
        <taxon>Eukaryota</taxon>
        <taxon>Viridiplantae</taxon>
        <taxon>Streptophyta</taxon>
        <taxon>Embryophyta</taxon>
        <taxon>Tracheophyta</taxon>
        <taxon>Spermatophyta</taxon>
        <taxon>Magnoliopsida</taxon>
        <taxon>eudicotyledons</taxon>
        <taxon>Gunneridae</taxon>
        <taxon>Pentapetalae</taxon>
        <taxon>rosids</taxon>
        <taxon>malvids</taxon>
        <taxon>Brassicales</taxon>
        <taxon>Brassicaceae</taxon>
        <taxon>Camelineae</taxon>
        <taxon>Arabidopsis</taxon>
    </lineage>
</organism>